<keyword evidence="3" id="KW-1185">Reference proteome</keyword>
<reference evidence="2" key="1">
    <citation type="submission" date="2023-03" db="EMBL/GenBank/DDBJ databases">
        <title>Massive genome expansion in bonnet fungi (Mycena s.s.) driven by repeated elements and novel gene families across ecological guilds.</title>
        <authorList>
            <consortium name="Lawrence Berkeley National Laboratory"/>
            <person name="Harder C.B."/>
            <person name="Miyauchi S."/>
            <person name="Viragh M."/>
            <person name="Kuo A."/>
            <person name="Thoen E."/>
            <person name="Andreopoulos B."/>
            <person name="Lu D."/>
            <person name="Skrede I."/>
            <person name="Drula E."/>
            <person name="Henrissat B."/>
            <person name="Morin E."/>
            <person name="Kohler A."/>
            <person name="Barry K."/>
            <person name="LaButti K."/>
            <person name="Morin E."/>
            <person name="Salamov A."/>
            <person name="Lipzen A."/>
            <person name="Mereny Z."/>
            <person name="Hegedus B."/>
            <person name="Baldrian P."/>
            <person name="Stursova M."/>
            <person name="Weitz H."/>
            <person name="Taylor A."/>
            <person name="Grigoriev I.V."/>
            <person name="Nagy L.G."/>
            <person name="Martin F."/>
            <person name="Kauserud H."/>
        </authorList>
    </citation>
    <scope>NUCLEOTIDE SEQUENCE</scope>
    <source>
        <strain evidence="2">CBHHK067</strain>
    </source>
</reference>
<comment type="caution">
    <text evidence="2">The sequence shown here is derived from an EMBL/GenBank/DDBJ whole genome shotgun (WGS) entry which is preliminary data.</text>
</comment>
<feature type="transmembrane region" description="Helical" evidence="1">
    <location>
        <begin position="53"/>
        <end position="78"/>
    </location>
</feature>
<feature type="transmembrane region" description="Helical" evidence="1">
    <location>
        <begin position="134"/>
        <end position="153"/>
    </location>
</feature>
<name>A0AAD7CM25_MYCRO</name>
<feature type="transmembrane region" description="Helical" evidence="1">
    <location>
        <begin position="17"/>
        <end position="41"/>
    </location>
</feature>
<feature type="transmembrane region" description="Helical" evidence="1">
    <location>
        <begin position="159"/>
        <end position="185"/>
    </location>
</feature>
<sequence length="323" mass="35624">MSFRESDLNLIASDVEIIWSIAAAEVFLYGAYLIMFGFYVYILRGRQMKKQHFLTGSAISLFILGTVHCALVLASAVFETRAMTRSNVDGYTFHATMKKSLGFAASAVYVTNNIIADSIFIFRCYAIWNFRRTIVILPTILTVAGAGFGYYNVVSKFGWQIFSGFIISVVLSLCTNLALMVLTVGRIWWLAREARKVMGRKVADRYYTVCAMILESGALYLVSGVVVIVVAFHLPYSQSFDDISAAAEHMLCTGAILAQSGAIVPTIIAVRVGLGYSVQNVDSFIAPTPRTRPLPEFTPGVPKEDSTEQVFYINADGRNTEVV</sequence>
<gene>
    <name evidence="2" type="ORF">B0H17DRAFT_1101361</name>
</gene>
<evidence type="ECO:0000256" key="1">
    <source>
        <dbReference type="SAM" id="Phobius"/>
    </source>
</evidence>
<dbReference type="Proteomes" id="UP001221757">
    <property type="component" value="Unassembled WGS sequence"/>
</dbReference>
<keyword evidence="1" id="KW-0812">Transmembrane</keyword>
<keyword evidence="1" id="KW-0472">Membrane</keyword>
<feature type="transmembrane region" description="Helical" evidence="1">
    <location>
        <begin position="101"/>
        <end position="122"/>
    </location>
</feature>
<dbReference type="AlphaFoldDB" id="A0AAD7CM25"/>
<dbReference type="EMBL" id="JARKIE010000344">
    <property type="protein sequence ID" value="KAJ7652642.1"/>
    <property type="molecule type" value="Genomic_DNA"/>
</dbReference>
<proteinExistence type="predicted"/>
<keyword evidence="1" id="KW-1133">Transmembrane helix</keyword>
<evidence type="ECO:0000313" key="2">
    <source>
        <dbReference type="EMBL" id="KAJ7652642.1"/>
    </source>
</evidence>
<accession>A0AAD7CM25</accession>
<feature type="transmembrane region" description="Helical" evidence="1">
    <location>
        <begin position="206"/>
        <end position="234"/>
    </location>
</feature>
<evidence type="ECO:0000313" key="3">
    <source>
        <dbReference type="Proteomes" id="UP001221757"/>
    </source>
</evidence>
<organism evidence="2 3">
    <name type="scientific">Mycena rosella</name>
    <name type="common">Pink bonnet</name>
    <name type="synonym">Agaricus rosellus</name>
    <dbReference type="NCBI Taxonomy" id="1033263"/>
    <lineage>
        <taxon>Eukaryota</taxon>
        <taxon>Fungi</taxon>
        <taxon>Dikarya</taxon>
        <taxon>Basidiomycota</taxon>
        <taxon>Agaricomycotina</taxon>
        <taxon>Agaricomycetes</taxon>
        <taxon>Agaricomycetidae</taxon>
        <taxon>Agaricales</taxon>
        <taxon>Marasmiineae</taxon>
        <taxon>Mycenaceae</taxon>
        <taxon>Mycena</taxon>
    </lineage>
</organism>
<protein>
    <submittedName>
        <fullName evidence="2">Uncharacterized protein</fullName>
    </submittedName>
</protein>